<keyword evidence="3 6" id="KW-0812">Transmembrane</keyword>
<dbReference type="InterPro" id="IPR003339">
    <property type="entry name" value="ABC/ECF_trnsptr_transmembrane"/>
</dbReference>
<evidence type="ECO:0000313" key="8">
    <source>
        <dbReference type="Proteomes" id="UP001172911"/>
    </source>
</evidence>
<evidence type="ECO:0000313" key="7">
    <source>
        <dbReference type="EMBL" id="MDO7787838.1"/>
    </source>
</evidence>
<dbReference type="GO" id="GO:0043190">
    <property type="term" value="C:ATP-binding cassette (ABC) transporter complex"/>
    <property type="evidence" value="ECO:0007669"/>
    <property type="project" value="InterPro"/>
</dbReference>
<dbReference type="InterPro" id="IPR012809">
    <property type="entry name" value="ECF_CbiQ"/>
</dbReference>
<evidence type="ECO:0000256" key="5">
    <source>
        <dbReference type="ARBA" id="ARBA00023136"/>
    </source>
</evidence>
<dbReference type="RefSeq" id="WP_304543220.1">
    <property type="nucleotide sequence ID" value="NZ_JARPTC010000016.1"/>
</dbReference>
<comment type="subcellular location">
    <subcellularLocation>
        <location evidence="1">Cell membrane</location>
        <topology evidence="1">Multi-pass membrane protein</topology>
    </subcellularLocation>
</comment>
<evidence type="ECO:0000256" key="1">
    <source>
        <dbReference type="ARBA" id="ARBA00004651"/>
    </source>
</evidence>
<protein>
    <submittedName>
        <fullName evidence="7">Cobalt ECF transporter T component CbiQ</fullName>
    </submittedName>
</protein>
<dbReference type="AlphaFoldDB" id="A0AAW7ZDQ0"/>
<dbReference type="CDD" id="cd16914">
    <property type="entry name" value="EcfT"/>
    <property type="match status" value="1"/>
</dbReference>
<keyword evidence="4 6" id="KW-1133">Transmembrane helix</keyword>
<reference evidence="7" key="2">
    <citation type="submission" date="2023-03" db="EMBL/GenBank/DDBJ databases">
        <authorList>
            <person name="Zhang Z."/>
        </authorList>
    </citation>
    <scope>NUCLEOTIDE SEQUENCE</scope>
    <source>
        <strain evidence="7">DSA</strain>
    </source>
</reference>
<reference evidence="7" key="1">
    <citation type="journal article" date="2023" name="J. Hazard. Mater.">
        <title>Anaerobic biodegradation of pyrene and benzo[a]pyrene by a new sulfate-reducing Desulforamulus aquiferis strain DSA.</title>
        <authorList>
            <person name="Zhang Z."/>
            <person name="Sun J."/>
            <person name="Gong X."/>
            <person name="Wang C."/>
            <person name="Wang H."/>
        </authorList>
    </citation>
    <scope>NUCLEOTIDE SEQUENCE</scope>
    <source>
        <strain evidence="7">DSA</strain>
    </source>
</reference>
<keyword evidence="8" id="KW-1185">Reference proteome</keyword>
<dbReference type="Proteomes" id="UP001172911">
    <property type="component" value="Unassembled WGS sequence"/>
</dbReference>
<proteinExistence type="predicted"/>
<dbReference type="NCBIfam" id="TIGR02454">
    <property type="entry name" value="ECF_T_CbiQ"/>
    <property type="match status" value="1"/>
</dbReference>
<evidence type="ECO:0000256" key="3">
    <source>
        <dbReference type="ARBA" id="ARBA00022692"/>
    </source>
</evidence>
<dbReference type="InterPro" id="IPR052770">
    <property type="entry name" value="Cobalt_transport_CbiQ"/>
</dbReference>
<dbReference type="PANTHER" id="PTHR43723">
    <property type="entry name" value="COBALT TRANSPORT PROTEIN CBIQ"/>
    <property type="match status" value="1"/>
</dbReference>
<keyword evidence="5 6" id="KW-0472">Membrane</keyword>
<feature type="transmembrane region" description="Helical" evidence="6">
    <location>
        <begin position="238"/>
        <end position="258"/>
    </location>
</feature>
<feature type="transmembrane region" description="Helical" evidence="6">
    <location>
        <begin position="62"/>
        <end position="86"/>
    </location>
</feature>
<accession>A0AAW7ZDQ0</accession>
<sequence>MLHLDRYAYNNSLVHIHPLERFLFSGVTLITSLILNCEVVSLLVILLMAWVTVHKGSLPFRFYFKLMLLPMTFLLVGIIAIAVNIVQETSTLLWGVNLFSMTIGINYDSLYTAVNLFLRALAAVSCLYFLSLTTPLTEIISVLRRFKCPELLLDLMSLTYRFIFVLLETAEKIYTSQSARLGYASLRKGYQSTGSLATSLFVRTYKRSLDLYNTLEARCYNGKLEVLEQDYEVSKKNIFMILFIQVLLVFIALFYGGII</sequence>
<name>A0AAW7ZDQ0_9FIRM</name>
<keyword evidence="2" id="KW-1003">Cell membrane</keyword>
<evidence type="ECO:0000256" key="2">
    <source>
        <dbReference type="ARBA" id="ARBA00022475"/>
    </source>
</evidence>
<dbReference type="Pfam" id="PF02361">
    <property type="entry name" value="CbiQ"/>
    <property type="match status" value="1"/>
</dbReference>
<gene>
    <name evidence="7" type="primary">cbiQ</name>
    <name evidence="7" type="ORF">P6N53_11465</name>
</gene>
<dbReference type="EMBL" id="JARPTC010000016">
    <property type="protein sequence ID" value="MDO7787838.1"/>
    <property type="molecule type" value="Genomic_DNA"/>
</dbReference>
<evidence type="ECO:0000256" key="4">
    <source>
        <dbReference type="ARBA" id="ARBA00022989"/>
    </source>
</evidence>
<comment type="caution">
    <text evidence="7">The sequence shown here is derived from an EMBL/GenBank/DDBJ whole genome shotgun (WGS) entry which is preliminary data.</text>
</comment>
<dbReference type="GO" id="GO:0006824">
    <property type="term" value="P:cobalt ion transport"/>
    <property type="evidence" value="ECO:0007669"/>
    <property type="project" value="InterPro"/>
</dbReference>
<organism evidence="7 8">
    <name type="scientific">Desulforamulus aquiferis</name>
    <dbReference type="NCBI Taxonomy" id="1397668"/>
    <lineage>
        <taxon>Bacteria</taxon>
        <taxon>Bacillati</taxon>
        <taxon>Bacillota</taxon>
        <taxon>Clostridia</taxon>
        <taxon>Eubacteriales</taxon>
        <taxon>Peptococcaceae</taxon>
        <taxon>Desulforamulus</taxon>
    </lineage>
</organism>
<dbReference type="PANTHER" id="PTHR43723:SF1">
    <property type="entry name" value="COBALT TRANSPORT PROTEIN CBIQ"/>
    <property type="match status" value="1"/>
</dbReference>
<evidence type="ECO:0000256" key="6">
    <source>
        <dbReference type="SAM" id="Phobius"/>
    </source>
</evidence>
<feature type="transmembrane region" description="Helical" evidence="6">
    <location>
        <begin position="22"/>
        <end position="50"/>
    </location>
</feature>